<dbReference type="RefSeq" id="WP_040271430.1">
    <property type="nucleotide sequence ID" value="NZ_JROO01000009.1"/>
</dbReference>
<keyword evidence="2" id="KW-1185">Reference proteome</keyword>
<dbReference type="AlphaFoldDB" id="A0A0C2JSH4"/>
<dbReference type="Gene3D" id="2.30.110.10">
    <property type="entry name" value="Electron Transport, Fmn-binding Protein, Chain A"/>
    <property type="match status" value="1"/>
</dbReference>
<name>A0A0C2JSH4_9ACTN</name>
<accession>A0A0C2JSH4</accession>
<evidence type="ECO:0000313" key="2">
    <source>
        <dbReference type="Proteomes" id="UP000031675"/>
    </source>
</evidence>
<comment type="caution">
    <text evidence="1">The sequence shown here is derived from an EMBL/GenBank/DDBJ whole genome shotgun (WGS) entry which is preliminary data.</text>
</comment>
<dbReference type="EMBL" id="JROO01000009">
    <property type="protein sequence ID" value="KIH99777.1"/>
    <property type="molecule type" value="Genomic_DNA"/>
</dbReference>
<evidence type="ECO:0008006" key="3">
    <source>
        <dbReference type="Google" id="ProtNLM"/>
    </source>
</evidence>
<reference evidence="2" key="1">
    <citation type="journal article" date="2015" name="Chem. Biol.">
        <title>Structure, bioactivity, and resistance mechanism of streptomonomicin, an unusual lasso Peptide from an understudied halophilic actinomycete.</title>
        <authorList>
            <person name="Metelev M."/>
            <person name="Tietz J.I."/>
            <person name="Melby J.O."/>
            <person name="Blair P.M."/>
            <person name="Zhu L."/>
            <person name="Livnat I."/>
            <person name="Severinov K."/>
            <person name="Mitchell D.A."/>
        </authorList>
    </citation>
    <scope>NUCLEOTIDE SEQUENCE [LARGE SCALE GENOMIC DNA]</scope>
    <source>
        <strain evidence="2">YIM 90003</strain>
    </source>
</reference>
<dbReference type="Proteomes" id="UP000031675">
    <property type="component" value="Unassembled WGS sequence"/>
</dbReference>
<dbReference type="InterPro" id="IPR012349">
    <property type="entry name" value="Split_barrel_FMN-bd"/>
</dbReference>
<dbReference type="OrthoDB" id="3292498at2"/>
<proteinExistence type="predicted"/>
<protein>
    <recommendedName>
        <fullName evidence="3">DUF385 domain-containing protein</fullName>
    </recommendedName>
</protein>
<sequence>MRYKGPLPHRLVRPVNACVTALRASPRWGRPLRRRMTVVTYTGRRSGRTFSLPVAYRRSSEAVAITVALPERKRWWRNFTGEGGPITLELEEGVRTGRAVAKADSGGRVTVTVRLGGGDGDSAAGSAAD</sequence>
<gene>
    <name evidence="1" type="ORF">LP52_06155</name>
</gene>
<evidence type="ECO:0000313" key="1">
    <source>
        <dbReference type="EMBL" id="KIH99777.1"/>
    </source>
</evidence>
<organism evidence="1 2">
    <name type="scientific">Streptomonospora alba</name>
    <dbReference type="NCBI Taxonomy" id="183763"/>
    <lineage>
        <taxon>Bacteria</taxon>
        <taxon>Bacillati</taxon>
        <taxon>Actinomycetota</taxon>
        <taxon>Actinomycetes</taxon>
        <taxon>Streptosporangiales</taxon>
        <taxon>Nocardiopsidaceae</taxon>
        <taxon>Streptomonospora</taxon>
    </lineage>
</organism>